<evidence type="ECO:0000313" key="4">
    <source>
        <dbReference type="Proteomes" id="UP001610446"/>
    </source>
</evidence>
<accession>A0ABR4J6C8</accession>
<comment type="similarity">
    <text evidence="1">Belongs to the UreD family.</text>
</comment>
<evidence type="ECO:0000256" key="2">
    <source>
        <dbReference type="ARBA" id="ARBA00023186"/>
    </source>
</evidence>
<name>A0ABR4J6C8_9EURO</name>
<keyword evidence="2" id="KW-0143">Chaperone</keyword>
<sequence length="315" mass="34564">MADNPSRVPQLGTGQIEVQSFAGSSSISTLRSTYPLKLVSPPCKPTHRAALAFTMSYGGGLVAGDSVDLTVTVRPKARLGLLTQGSTKVYKTKSSCKDSMHSRQSLTASVEDGAALLLLPDPVQPFRNSAYDQRQVFALAAEANLFVLDWVCAGRAARGEEWEFSEYTSRNEVWDVQDCAGSVKAKKKKLRLRDNLVLKEALSPSASFSSNFRDEMDGLGVFGSVIMRGPLFRGLGDFFLAKYEQHPRIGLRRQGEDLCPSTSIKLWTAASIRGCVMVKFGARDVDSARRWLREMLVSEGTVEREFGPKALLCLQ</sequence>
<dbReference type="InterPro" id="IPR002669">
    <property type="entry name" value="UreD"/>
</dbReference>
<gene>
    <name evidence="3" type="ORF">BJY01DRAFT_259265</name>
</gene>
<evidence type="ECO:0000256" key="1">
    <source>
        <dbReference type="ARBA" id="ARBA00007177"/>
    </source>
</evidence>
<reference evidence="3 4" key="1">
    <citation type="submission" date="2024-07" db="EMBL/GenBank/DDBJ databases">
        <title>Section-level genome sequencing and comparative genomics of Aspergillus sections Usti and Cavernicolus.</title>
        <authorList>
            <consortium name="Lawrence Berkeley National Laboratory"/>
            <person name="Nybo J.L."/>
            <person name="Vesth T.C."/>
            <person name="Theobald S."/>
            <person name="Frisvad J.C."/>
            <person name="Larsen T.O."/>
            <person name="Kjaerboelling I."/>
            <person name="Rothschild-Mancinelli K."/>
            <person name="Lyhne E.K."/>
            <person name="Kogle M.E."/>
            <person name="Barry K."/>
            <person name="Clum A."/>
            <person name="Na H."/>
            <person name="Ledsgaard L."/>
            <person name="Lin J."/>
            <person name="Lipzen A."/>
            <person name="Kuo A."/>
            <person name="Riley R."/>
            <person name="Mondo S."/>
            <person name="Labutti K."/>
            <person name="Haridas S."/>
            <person name="Pangalinan J."/>
            <person name="Salamov A.A."/>
            <person name="Simmons B.A."/>
            <person name="Magnuson J.K."/>
            <person name="Chen J."/>
            <person name="Drula E."/>
            <person name="Henrissat B."/>
            <person name="Wiebenga A."/>
            <person name="Lubbers R.J."/>
            <person name="Gomes A.C."/>
            <person name="Makela M.R."/>
            <person name="Stajich J."/>
            <person name="Grigoriev I.V."/>
            <person name="Mortensen U.H."/>
            <person name="De Vries R.P."/>
            <person name="Baker S.E."/>
            <person name="Andersen M.R."/>
        </authorList>
    </citation>
    <scope>NUCLEOTIDE SEQUENCE [LARGE SCALE GENOMIC DNA]</scope>
    <source>
        <strain evidence="3 4">CBS 123904</strain>
    </source>
</reference>
<dbReference type="HAMAP" id="MF_01384">
    <property type="entry name" value="UreD"/>
    <property type="match status" value="1"/>
</dbReference>
<dbReference type="Pfam" id="PF01774">
    <property type="entry name" value="UreD"/>
    <property type="match status" value="1"/>
</dbReference>
<proteinExistence type="inferred from homology"/>
<dbReference type="PANTHER" id="PTHR33643">
    <property type="entry name" value="UREASE ACCESSORY PROTEIN D"/>
    <property type="match status" value="1"/>
</dbReference>
<keyword evidence="4" id="KW-1185">Reference proteome</keyword>
<dbReference type="PANTHER" id="PTHR33643:SF1">
    <property type="entry name" value="UREASE ACCESSORY PROTEIN D"/>
    <property type="match status" value="1"/>
</dbReference>
<organism evidence="3 4">
    <name type="scientific">Aspergillus pseudoustus</name>
    <dbReference type="NCBI Taxonomy" id="1810923"/>
    <lineage>
        <taxon>Eukaryota</taxon>
        <taxon>Fungi</taxon>
        <taxon>Dikarya</taxon>
        <taxon>Ascomycota</taxon>
        <taxon>Pezizomycotina</taxon>
        <taxon>Eurotiomycetes</taxon>
        <taxon>Eurotiomycetidae</taxon>
        <taxon>Eurotiales</taxon>
        <taxon>Aspergillaceae</taxon>
        <taxon>Aspergillus</taxon>
        <taxon>Aspergillus subgen. Nidulantes</taxon>
    </lineage>
</organism>
<evidence type="ECO:0000313" key="3">
    <source>
        <dbReference type="EMBL" id="KAL2835352.1"/>
    </source>
</evidence>
<comment type="caution">
    <text evidence="3">The sequence shown here is derived from an EMBL/GenBank/DDBJ whole genome shotgun (WGS) entry which is preliminary data.</text>
</comment>
<dbReference type="EMBL" id="JBFXLU010000208">
    <property type="protein sequence ID" value="KAL2835352.1"/>
    <property type="molecule type" value="Genomic_DNA"/>
</dbReference>
<protein>
    <submittedName>
        <fullName evidence="3">UreD urease accessory protein-domain-containing protein</fullName>
    </submittedName>
</protein>
<dbReference type="Proteomes" id="UP001610446">
    <property type="component" value="Unassembled WGS sequence"/>
</dbReference>